<accession>A7ESB9</accession>
<protein>
    <submittedName>
        <fullName evidence="1">Uncharacterized protein</fullName>
    </submittedName>
</protein>
<gene>
    <name evidence="1" type="ORF">SS1G_08224</name>
</gene>
<dbReference type="GeneID" id="5486838"/>
<dbReference type="EMBL" id="CH476631">
    <property type="protein sequence ID" value="EDN92361.1"/>
    <property type="molecule type" value="Genomic_DNA"/>
</dbReference>
<dbReference type="RefSeq" id="XP_001590484.1">
    <property type="nucleotide sequence ID" value="XM_001590434.1"/>
</dbReference>
<organism evidence="1 2">
    <name type="scientific">Sclerotinia sclerotiorum (strain ATCC 18683 / 1980 / Ss-1)</name>
    <name type="common">White mold</name>
    <name type="synonym">Whetzelinia sclerotiorum</name>
    <dbReference type="NCBI Taxonomy" id="665079"/>
    <lineage>
        <taxon>Eukaryota</taxon>
        <taxon>Fungi</taxon>
        <taxon>Dikarya</taxon>
        <taxon>Ascomycota</taxon>
        <taxon>Pezizomycotina</taxon>
        <taxon>Leotiomycetes</taxon>
        <taxon>Helotiales</taxon>
        <taxon>Sclerotiniaceae</taxon>
        <taxon>Sclerotinia</taxon>
    </lineage>
</organism>
<reference evidence="2" key="1">
    <citation type="journal article" date="2011" name="PLoS Genet.">
        <title>Genomic analysis of the necrotrophic fungal pathogens Sclerotinia sclerotiorum and Botrytis cinerea.</title>
        <authorList>
            <person name="Amselem J."/>
            <person name="Cuomo C.A."/>
            <person name="van Kan J.A."/>
            <person name="Viaud M."/>
            <person name="Benito E.P."/>
            <person name="Couloux A."/>
            <person name="Coutinho P.M."/>
            <person name="de Vries R.P."/>
            <person name="Dyer P.S."/>
            <person name="Fillinger S."/>
            <person name="Fournier E."/>
            <person name="Gout L."/>
            <person name="Hahn M."/>
            <person name="Kohn L."/>
            <person name="Lapalu N."/>
            <person name="Plummer K.M."/>
            <person name="Pradier J.M."/>
            <person name="Quevillon E."/>
            <person name="Sharon A."/>
            <person name="Simon A."/>
            <person name="ten Have A."/>
            <person name="Tudzynski B."/>
            <person name="Tudzynski P."/>
            <person name="Wincker P."/>
            <person name="Andrew M."/>
            <person name="Anthouard V."/>
            <person name="Beever R.E."/>
            <person name="Beffa R."/>
            <person name="Benoit I."/>
            <person name="Bouzid O."/>
            <person name="Brault B."/>
            <person name="Chen Z."/>
            <person name="Choquer M."/>
            <person name="Collemare J."/>
            <person name="Cotton P."/>
            <person name="Danchin E.G."/>
            <person name="Da Silva C."/>
            <person name="Gautier A."/>
            <person name="Giraud C."/>
            <person name="Giraud T."/>
            <person name="Gonzalez C."/>
            <person name="Grossetete S."/>
            <person name="Guldener U."/>
            <person name="Henrissat B."/>
            <person name="Howlett B.J."/>
            <person name="Kodira C."/>
            <person name="Kretschmer M."/>
            <person name="Lappartient A."/>
            <person name="Leroch M."/>
            <person name="Levis C."/>
            <person name="Mauceli E."/>
            <person name="Neuveglise C."/>
            <person name="Oeser B."/>
            <person name="Pearson M."/>
            <person name="Poulain J."/>
            <person name="Poussereau N."/>
            <person name="Quesneville H."/>
            <person name="Rascle C."/>
            <person name="Schumacher J."/>
            <person name="Segurens B."/>
            <person name="Sexton A."/>
            <person name="Silva E."/>
            <person name="Sirven C."/>
            <person name="Soanes D.M."/>
            <person name="Talbot N.J."/>
            <person name="Templeton M."/>
            <person name="Yandava C."/>
            <person name="Yarden O."/>
            <person name="Zeng Q."/>
            <person name="Rollins J.A."/>
            <person name="Lebrun M.H."/>
            <person name="Dickman M."/>
        </authorList>
    </citation>
    <scope>NUCLEOTIDE SEQUENCE [LARGE SCALE GENOMIC DNA]</scope>
    <source>
        <strain evidence="2">ATCC 18683 / 1980 / Ss-1</strain>
    </source>
</reference>
<evidence type="ECO:0000313" key="1">
    <source>
        <dbReference type="EMBL" id="EDN92361.1"/>
    </source>
</evidence>
<dbReference type="AlphaFoldDB" id="A7ESB9"/>
<dbReference type="KEGG" id="ssl:SS1G_08224"/>
<dbReference type="HOGENOM" id="CLU_2623486_0_0_1"/>
<dbReference type="Proteomes" id="UP000001312">
    <property type="component" value="Unassembled WGS sequence"/>
</dbReference>
<name>A7ESB9_SCLS1</name>
<proteinExistence type="predicted"/>
<keyword evidence="2" id="KW-1185">Reference proteome</keyword>
<sequence>MFKVNGKINRIHVEFGEVYTYEYWSEGWKLGIMGGGETEQGIYERMLLVACPRTGAFEKRGIEIEVVNEGAGVTVGGF</sequence>
<dbReference type="InParanoid" id="A7ESB9"/>
<evidence type="ECO:0000313" key="2">
    <source>
        <dbReference type="Proteomes" id="UP000001312"/>
    </source>
</evidence>